<protein>
    <submittedName>
        <fullName evidence="2">LSM domain-containing protein</fullName>
    </submittedName>
</protein>
<dbReference type="OrthoDB" id="429711at2759"/>
<dbReference type="Proteomes" id="UP000018208">
    <property type="component" value="Unassembled WGS sequence"/>
</dbReference>
<accession>V6LP17</accession>
<organism evidence="2">
    <name type="scientific">Spironucleus salmonicida</name>
    <dbReference type="NCBI Taxonomy" id="348837"/>
    <lineage>
        <taxon>Eukaryota</taxon>
        <taxon>Metamonada</taxon>
        <taxon>Diplomonadida</taxon>
        <taxon>Hexamitidae</taxon>
        <taxon>Hexamitinae</taxon>
        <taxon>Spironucleus</taxon>
    </lineage>
</organism>
<evidence type="ECO:0000313" key="3">
    <source>
        <dbReference type="EMBL" id="KAH0576215.1"/>
    </source>
</evidence>
<dbReference type="EMBL" id="AUWU02000002">
    <property type="protein sequence ID" value="KAH0576215.1"/>
    <property type="molecule type" value="Genomic_DNA"/>
</dbReference>
<evidence type="ECO:0000313" key="2">
    <source>
        <dbReference type="EMBL" id="EST45461.1"/>
    </source>
</evidence>
<dbReference type="VEuPathDB" id="GiardiaDB:SS50377_21776"/>
<reference evidence="3" key="2">
    <citation type="submission" date="2020-12" db="EMBL/GenBank/DDBJ databases">
        <title>New Spironucleus salmonicida genome in near-complete chromosomes.</title>
        <authorList>
            <person name="Xu F."/>
            <person name="Kurt Z."/>
            <person name="Jimenez-Gonzalez A."/>
            <person name="Astvaldsson A."/>
            <person name="Andersson J.O."/>
            <person name="Svard S.G."/>
        </authorList>
    </citation>
    <scope>NUCLEOTIDE SEQUENCE</scope>
    <source>
        <strain evidence="3">ATCC 50377</strain>
    </source>
</reference>
<dbReference type="EMBL" id="AUWU02000002">
    <property type="protein sequence ID" value="KAH0576229.1"/>
    <property type="molecule type" value="Genomic_DNA"/>
</dbReference>
<sequence length="76" mass="8017">MSEFLAQQTHAFAAYVGRQVAVVTDTGAHFTGTLLSYDLYGNLVLDGAAQRLSSTELAPAGVTTIQASRVQFVGLL</sequence>
<evidence type="ECO:0000313" key="5">
    <source>
        <dbReference type="Proteomes" id="UP000018208"/>
    </source>
</evidence>
<evidence type="ECO:0000259" key="1">
    <source>
        <dbReference type="Pfam" id="PF01423"/>
    </source>
</evidence>
<gene>
    <name evidence="2" type="ORF">SS50377_14615</name>
    <name evidence="3" type="ORF">SS50377_21776</name>
    <name evidence="4" type="ORF">SS50377_21790</name>
</gene>
<dbReference type="SUPFAM" id="SSF50182">
    <property type="entry name" value="Sm-like ribonucleoproteins"/>
    <property type="match status" value="1"/>
</dbReference>
<dbReference type="EMBL" id="KI546095">
    <property type="protein sequence ID" value="EST45461.1"/>
    <property type="molecule type" value="Genomic_DNA"/>
</dbReference>
<name>V6LP17_9EUKA</name>
<dbReference type="Pfam" id="PF01423">
    <property type="entry name" value="LSM"/>
    <property type="match status" value="1"/>
</dbReference>
<dbReference type="InterPro" id="IPR010920">
    <property type="entry name" value="LSM_dom_sf"/>
</dbReference>
<dbReference type="AlphaFoldDB" id="V6LP17"/>
<dbReference type="VEuPathDB" id="GiardiaDB:SS50377_21790"/>
<reference evidence="2 3" key="1">
    <citation type="journal article" date="2014" name="PLoS Genet.">
        <title>The Genome of Spironucleus salmonicida Highlights a Fish Pathogen Adapted to Fluctuating Environments.</title>
        <authorList>
            <person name="Xu F."/>
            <person name="Jerlstrom-Hultqvist J."/>
            <person name="Einarsson E."/>
            <person name="Astvaldsson A."/>
            <person name="Svard S.G."/>
            <person name="Andersson J.O."/>
        </authorList>
    </citation>
    <scope>NUCLEOTIDE SEQUENCE</scope>
    <source>
        <strain evidence="3">ATCC 50377</strain>
    </source>
</reference>
<keyword evidence="5" id="KW-1185">Reference proteome</keyword>
<proteinExistence type="predicted"/>
<dbReference type="Gene3D" id="2.30.30.100">
    <property type="match status" value="1"/>
</dbReference>
<feature type="domain" description="Sm" evidence="1">
    <location>
        <begin position="13"/>
        <end position="73"/>
    </location>
</feature>
<dbReference type="InterPro" id="IPR001163">
    <property type="entry name" value="Sm_dom_euk/arc"/>
</dbReference>
<evidence type="ECO:0000313" key="4">
    <source>
        <dbReference type="EMBL" id="KAH0576229.1"/>
    </source>
</evidence>